<dbReference type="HAMAP" id="MF_01458">
    <property type="entry name" value="FtsH"/>
    <property type="match status" value="1"/>
</dbReference>
<dbReference type="Pfam" id="PF17862">
    <property type="entry name" value="AAA_lid_3"/>
    <property type="match status" value="1"/>
</dbReference>
<dbReference type="CDD" id="cd19501">
    <property type="entry name" value="RecA-like_FtsH"/>
    <property type="match status" value="1"/>
</dbReference>
<comment type="function">
    <text evidence="15">Acts as a processive, ATP-dependent zinc metallopeptidase for both cytoplasmic and membrane proteins. Plays a role in the quality control of integral membrane proteins.</text>
</comment>
<dbReference type="InterPro" id="IPR037219">
    <property type="entry name" value="Peptidase_M41-like"/>
</dbReference>
<comment type="similarity">
    <text evidence="14 15">In the central section; belongs to the AAA ATPase family.</text>
</comment>
<evidence type="ECO:0000256" key="2">
    <source>
        <dbReference type="ARBA" id="ARBA00010044"/>
    </source>
</evidence>
<feature type="binding site" evidence="15">
    <location>
        <begin position="197"/>
        <end position="204"/>
    </location>
    <ligand>
        <name>ATP</name>
        <dbReference type="ChEBI" id="CHEBI:30616"/>
    </ligand>
</feature>
<accession>A0A6N4DVA7</accession>
<feature type="transmembrane region" description="Helical" evidence="15">
    <location>
        <begin position="102"/>
        <end position="124"/>
    </location>
</feature>
<evidence type="ECO:0000256" key="6">
    <source>
        <dbReference type="ARBA" id="ARBA00022723"/>
    </source>
</evidence>
<evidence type="ECO:0000256" key="11">
    <source>
        <dbReference type="ARBA" id="ARBA00022989"/>
    </source>
</evidence>
<keyword evidence="9 15" id="KW-0862">Zinc</keyword>
<dbReference type="Gene3D" id="3.40.50.300">
    <property type="entry name" value="P-loop containing nucleotide triphosphate hydrolases"/>
    <property type="match status" value="1"/>
</dbReference>
<keyword evidence="10 15" id="KW-0067">ATP-binding</keyword>
<keyword evidence="13 15" id="KW-0472">Membrane</keyword>
<dbReference type="InterPro" id="IPR003959">
    <property type="entry name" value="ATPase_AAA_core"/>
</dbReference>
<evidence type="ECO:0000256" key="4">
    <source>
        <dbReference type="ARBA" id="ARBA00022670"/>
    </source>
</evidence>
<dbReference type="Pfam" id="PF01434">
    <property type="entry name" value="Peptidase_M41"/>
    <property type="match status" value="1"/>
</dbReference>
<dbReference type="SUPFAM" id="SSF140990">
    <property type="entry name" value="FtsH protease domain-like"/>
    <property type="match status" value="1"/>
</dbReference>
<evidence type="ECO:0000256" key="13">
    <source>
        <dbReference type="ARBA" id="ARBA00023136"/>
    </source>
</evidence>
<evidence type="ECO:0000313" key="19">
    <source>
        <dbReference type="EMBL" id="PUE02013.1"/>
    </source>
</evidence>
<dbReference type="GO" id="GO:0004222">
    <property type="term" value="F:metalloendopeptidase activity"/>
    <property type="evidence" value="ECO:0007669"/>
    <property type="project" value="InterPro"/>
</dbReference>
<evidence type="ECO:0000313" key="20">
    <source>
        <dbReference type="Proteomes" id="UP000250928"/>
    </source>
</evidence>
<dbReference type="NCBIfam" id="NF008004">
    <property type="entry name" value="PRK10733.1"/>
    <property type="match status" value="1"/>
</dbReference>
<dbReference type="AlphaFoldDB" id="A0A6N4DVA7"/>
<dbReference type="FunFam" id="3.40.50.300:FF:000001">
    <property type="entry name" value="ATP-dependent zinc metalloprotease FtsH"/>
    <property type="match status" value="1"/>
</dbReference>
<keyword evidence="6 15" id="KW-0479">Metal-binding</keyword>
<evidence type="ECO:0000256" key="5">
    <source>
        <dbReference type="ARBA" id="ARBA00022692"/>
    </source>
</evidence>
<dbReference type="NCBIfam" id="TIGR01241">
    <property type="entry name" value="FtsH_fam"/>
    <property type="match status" value="1"/>
</dbReference>
<dbReference type="InterPro" id="IPR000642">
    <property type="entry name" value="Peptidase_M41"/>
</dbReference>
<protein>
    <recommendedName>
        <fullName evidence="15">ATP-dependent zinc metalloprotease FtsH</fullName>
        <ecNumber evidence="15">3.4.24.-</ecNumber>
    </recommendedName>
</protein>
<dbReference type="SMART" id="SM00382">
    <property type="entry name" value="AAA"/>
    <property type="match status" value="1"/>
</dbReference>
<comment type="subcellular location">
    <subcellularLocation>
        <location evidence="15">Cell membrane</location>
        <topology evidence="15">Multi-pass membrane protein</topology>
        <orientation evidence="15">Cytoplasmic side</orientation>
    </subcellularLocation>
    <subcellularLocation>
        <location evidence="1">Membrane</location>
    </subcellularLocation>
</comment>
<dbReference type="PANTHER" id="PTHR23076:SF97">
    <property type="entry name" value="ATP-DEPENDENT ZINC METALLOPROTEASE YME1L1"/>
    <property type="match status" value="1"/>
</dbReference>
<feature type="binding site" evidence="15">
    <location>
        <position position="419"/>
    </location>
    <ligand>
        <name>Zn(2+)</name>
        <dbReference type="ChEBI" id="CHEBI:29105"/>
        <note>catalytic</note>
    </ligand>
</feature>
<comment type="similarity">
    <text evidence="2 15">In the C-terminal section; belongs to the peptidase M41 family.</text>
</comment>
<keyword evidence="7 15" id="KW-0547">Nucleotide-binding</keyword>
<dbReference type="FunFam" id="1.20.58.760:FF:000001">
    <property type="entry name" value="ATP-dependent zinc metalloprotease FtsH"/>
    <property type="match status" value="1"/>
</dbReference>
<feature type="region of interest" description="Disordered" evidence="17">
    <location>
        <begin position="594"/>
        <end position="644"/>
    </location>
</feature>
<comment type="cofactor">
    <cofactor evidence="15">
        <name>Zn(2+)</name>
        <dbReference type="ChEBI" id="CHEBI:29105"/>
    </cofactor>
    <text evidence="15">Binds 1 zinc ion per subunit.</text>
</comment>
<evidence type="ECO:0000256" key="10">
    <source>
        <dbReference type="ARBA" id="ARBA00022840"/>
    </source>
</evidence>
<evidence type="ECO:0000256" key="9">
    <source>
        <dbReference type="ARBA" id="ARBA00022833"/>
    </source>
</evidence>
<evidence type="ECO:0000256" key="8">
    <source>
        <dbReference type="ARBA" id="ARBA00022801"/>
    </source>
</evidence>
<comment type="caution">
    <text evidence="19">The sequence shown here is derived from an EMBL/GenBank/DDBJ whole genome shotgun (WGS) entry which is preliminary data.</text>
</comment>
<dbReference type="EMBL" id="PQCO01000189">
    <property type="protein sequence ID" value="PUE02013.1"/>
    <property type="molecule type" value="Genomic_DNA"/>
</dbReference>
<evidence type="ECO:0000256" key="12">
    <source>
        <dbReference type="ARBA" id="ARBA00023049"/>
    </source>
</evidence>
<keyword evidence="8 15" id="KW-0378">Hydrolase</keyword>
<evidence type="ECO:0000256" key="15">
    <source>
        <dbReference type="HAMAP-Rule" id="MF_01458"/>
    </source>
</evidence>
<comment type="subunit">
    <text evidence="15">Homohexamer.</text>
</comment>
<feature type="compositionally biased region" description="Basic and acidic residues" evidence="17">
    <location>
        <begin position="619"/>
        <end position="632"/>
    </location>
</feature>
<dbReference type="Pfam" id="PF06480">
    <property type="entry name" value="FtsH_ext"/>
    <property type="match status" value="1"/>
</dbReference>
<dbReference type="InterPro" id="IPR041569">
    <property type="entry name" value="AAA_lid_3"/>
</dbReference>
<dbReference type="PANTHER" id="PTHR23076">
    <property type="entry name" value="METALLOPROTEASE M41 FTSH"/>
    <property type="match status" value="1"/>
</dbReference>
<feature type="transmembrane region" description="Helical" evidence="15">
    <location>
        <begin position="7"/>
        <end position="25"/>
    </location>
</feature>
<dbReference type="InterPro" id="IPR003960">
    <property type="entry name" value="ATPase_AAA_CS"/>
</dbReference>
<dbReference type="GO" id="GO:0016887">
    <property type="term" value="F:ATP hydrolysis activity"/>
    <property type="evidence" value="ECO:0007669"/>
    <property type="project" value="UniProtKB-UniRule"/>
</dbReference>
<dbReference type="GO" id="GO:0004176">
    <property type="term" value="F:ATP-dependent peptidase activity"/>
    <property type="evidence" value="ECO:0007669"/>
    <property type="project" value="InterPro"/>
</dbReference>
<dbReference type="GO" id="GO:0005524">
    <property type="term" value="F:ATP binding"/>
    <property type="evidence" value="ECO:0007669"/>
    <property type="project" value="UniProtKB-UniRule"/>
</dbReference>
<keyword evidence="3 15" id="KW-1003">Cell membrane</keyword>
<comment type="similarity">
    <text evidence="16">Belongs to the AAA ATPase family.</text>
</comment>
<feature type="domain" description="AAA+ ATPase" evidence="18">
    <location>
        <begin position="189"/>
        <end position="328"/>
    </location>
</feature>
<dbReference type="GO" id="GO:0008270">
    <property type="term" value="F:zinc ion binding"/>
    <property type="evidence" value="ECO:0007669"/>
    <property type="project" value="UniProtKB-UniRule"/>
</dbReference>
<feature type="binding site" evidence="15">
    <location>
        <position position="423"/>
    </location>
    <ligand>
        <name>Zn(2+)</name>
        <dbReference type="ChEBI" id="CHEBI:29105"/>
        <note>catalytic</note>
    </ligand>
</feature>
<dbReference type="InterPro" id="IPR011546">
    <property type="entry name" value="Pept_M41_FtsH_extracell"/>
</dbReference>
<dbReference type="EC" id="3.4.24.-" evidence="15"/>
<dbReference type="InterPro" id="IPR003593">
    <property type="entry name" value="AAA+_ATPase"/>
</dbReference>
<dbReference type="FunFam" id="1.10.8.60:FF:000001">
    <property type="entry name" value="ATP-dependent zinc metalloprotease FtsH"/>
    <property type="match status" value="1"/>
</dbReference>
<dbReference type="GO" id="GO:0006508">
    <property type="term" value="P:proteolysis"/>
    <property type="evidence" value="ECO:0007669"/>
    <property type="project" value="UniProtKB-KW"/>
</dbReference>
<evidence type="ECO:0000259" key="18">
    <source>
        <dbReference type="SMART" id="SM00382"/>
    </source>
</evidence>
<evidence type="ECO:0000256" key="1">
    <source>
        <dbReference type="ARBA" id="ARBA00004370"/>
    </source>
</evidence>
<dbReference type="InterPro" id="IPR027417">
    <property type="entry name" value="P-loop_NTPase"/>
</dbReference>
<keyword evidence="12 15" id="KW-0482">Metalloprotease</keyword>
<gene>
    <name evidence="15" type="primary">ftsH</name>
    <name evidence="19" type="ORF">C3L24_06935</name>
</gene>
<keyword evidence="5 15" id="KW-0812">Transmembrane</keyword>
<dbReference type="Gene3D" id="1.20.58.760">
    <property type="entry name" value="Peptidase M41"/>
    <property type="match status" value="1"/>
</dbReference>
<dbReference type="SUPFAM" id="SSF52540">
    <property type="entry name" value="P-loop containing nucleoside triphosphate hydrolases"/>
    <property type="match status" value="1"/>
</dbReference>
<evidence type="ECO:0000256" key="7">
    <source>
        <dbReference type="ARBA" id="ARBA00022741"/>
    </source>
</evidence>
<evidence type="ECO:0000256" key="3">
    <source>
        <dbReference type="ARBA" id="ARBA00022475"/>
    </source>
</evidence>
<dbReference type="Gene3D" id="1.10.8.60">
    <property type="match status" value="1"/>
</dbReference>
<proteinExistence type="inferred from homology"/>
<sequence>MNDMAKNLILWVVIAIVLMSVFNNLSTQSARVNQLAYSEFITLVREGQVKSVNIDPQKQQVKGTLLDGNTFTTFSPGDDGLVNDLINNNVAFEAEPPEEPSLLVSILINWFPLFVLIGLWIFFMRQMQGGGGGRGAMSFGKSKARMLSEDQVKVTFSDVAGVEEAKEEVSEMVDFLRDPSKFQKLGGKIPKGVLMVGSPGTGKTLLAKAIAGEAKVPFFTISGSDFVEMFVGVGASRVRDMFEQAKKHAPCIIFIDEIDAVGRHRGAGLGGGHDEREQTLNQLLVEMDGFEGNEGVIVIAATNRPDVLDPALLRPGRFDRQVVVPLPDVRGREQILNVHLRKIAAADGVKPSLIARGTPGFSGADLANLVNEAALFAARANKRLVDMEDMEKAKDKIMMGAERRSMVMSEDEKRLTAYHEAGHAIVGRKVPSHDPVYKVSIIPRGRALGVTMFLPEEDRYSHSKEHLESQISSLFGGRIAEELIFGKDSVTTGASNDIQRATSIARNMVTKWGLSEKLGPLMYSEEEEEVFLGRSVTQHKNVSDETAHAIDDEIRSFIDSNYQRAKRILEEHTEQLHLMAEALIKYETIDSDQIDDIMNGGPPRPPADWNDDNGTPRSGHGEAAEDEHKGQDAKGTVGGPAGQH</sequence>
<dbReference type="GO" id="GO:0030163">
    <property type="term" value="P:protein catabolic process"/>
    <property type="evidence" value="ECO:0007669"/>
    <property type="project" value="UniProtKB-UniRule"/>
</dbReference>
<keyword evidence="11 15" id="KW-1133">Transmembrane helix</keyword>
<evidence type="ECO:0000256" key="17">
    <source>
        <dbReference type="SAM" id="MobiDB-lite"/>
    </source>
</evidence>
<keyword evidence="4 15" id="KW-0645">Protease</keyword>
<evidence type="ECO:0000256" key="14">
    <source>
        <dbReference type="ARBA" id="ARBA00061570"/>
    </source>
</evidence>
<dbReference type="Gene3D" id="3.30.720.210">
    <property type="match status" value="1"/>
</dbReference>
<reference evidence="19 20" key="1">
    <citation type="submission" date="2018-01" db="EMBL/GenBank/DDBJ databases">
        <title>Novel co-symbiosis in the lucinid bivalve Phacoides pectinatus.</title>
        <authorList>
            <person name="Lim S.J."/>
            <person name="Davis B.G."/>
            <person name="Gill D.E."/>
            <person name="Engel A.S."/>
            <person name="Anderson L.C."/>
            <person name="Campbell B.J."/>
        </authorList>
    </citation>
    <scope>NUCLEOTIDE SEQUENCE [LARGE SCALE GENOMIC DNA]</scope>
    <source>
        <strain evidence="19">N3_P5</strain>
    </source>
</reference>
<dbReference type="GO" id="GO:0005886">
    <property type="term" value="C:plasma membrane"/>
    <property type="evidence" value="ECO:0007669"/>
    <property type="project" value="UniProtKB-SubCell"/>
</dbReference>
<evidence type="ECO:0000256" key="16">
    <source>
        <dbReference type="RuleBase" id="RU003651"/>
    </source>
</evidence>
<feature type="active site" evidence="15">
    <location>
        <position position="420"/>
    </location>
</feature>
<organism evidence="19 20">
    <name type="scientific">Candidatus Sedimenticola endophacoides</name>
    <dbReference type="NCBI Taxonomy" id="2548426"/>
    <lineage>
        <taxon>Bacteria</taxon>
        <taxon>Pseudomonadati</taxon>
        <taxon>Pseudomonadota</taxon>
        <taxon>Gammaproteobacteria</taxon>
        <taxon>Chromatiales</taxon>
        <taxon>Sedimenticolaceae</taxon>
        <taxon>Sedimenticola</taxon>
    </lineage>
</organism>
<dbReference type="Pfam" id="PF00004">
    <property type="entry name" value="AAA"/>
    <property type="match status" value="1"/>
</dbReference>
<name>A0A6N4DVA7_9GAMM</name>
<dbReference type="Proteomes" id="UP000250928">
    <property type="component" value="Unassembled WGS sequence"/>
</dbReference>
<dbReference type="InterPro" id="IPR005936">
    <property type="entry name" value="FtsH"/>
</dbReference>
<feature type="binding site" evidence="15">
    <location>
        <position position="497"/>
    </location>
    <ligand>
        <name>Zn(2+)</name>
        <dbReference type="ChEBI" id="CHEBI:29105"/>
        <note>catalytic</note>
    </ligand>
</feature>
<dbReference type="PROSITE" id="PS00674">
    <property type="entry name" value="AAA"/>
    <property type="match status" value="1"/>
</dbReference>